<evidence type="ECO:0000313" key="3">
    <source>
        <dbReference type="EMBL" id="GGO80512.1"/>
    </source>
</evidence>
<keyword evidence="1" id="KW-0472">Membrane</keyword>
<dbReference type="Pfam" id="PF13828">
    <property type="entry name" value="DUF4190"/>
    <property type="match status" value="1"/>
</dbReference>
<dbReference type="InterPro" id="IPR025241">
    <property type="entry name" value="DUF4190"/>
</dbReference>
<dbReference type="EMBL" id="BMMS01000001">
    <property type="protein sequence ID" value="GGO80512.1"/>
    <property type="molecule type" value="Genomic_DNA"/>
</dbReference>
<comment type="caution">
    <text evidence="3">The sequence shown here is derived from an EMBL/GenBank/DDBJ whole genome shotgun (WGS) entry which is preliminary data.</text>
</comment>
<dbReference type="AlphaFoldDB" id="A0A917ZDJ1"/>
<sequence>MSSFGHSRRTGAARSDASGMAVAGLVCGIVGLFVLSIVLGPLAIVFGWLAMGRRWSGGRPGMATAAFVLGWIDTVLAVIWLSTAATTGMLF</sequence>
<reference evidence="3" key="2">
    <citation type="submission" date="2020-09" db="EMBL/GenBank/DDBJ databases">
        <authorList>
            <person name="Sun Q."/>
            <person name="Zhou Y."/>
        </authorList>
    </citation>
    <scope>NUCLEOTIDE SEQUENCE</scope>
    <source>
        <strain evidence="3">CGMCC 4.7201</strain>
    </source>
</reference>
<evidence type="ECO:0000313" key="4">
    <source>
        <dbReference type="Proteomes" id="UP000641932"/>
    </source>
</evidence>
<gene>
    <name evidence="3" type="ORF">GCM10012280_02600</name>
</gene>
<reference evidence="3" key="1">
    <citation type="journal article" date="2014" name="Int. J. Syst. Evol. Microbiol.">
        <title>Complete genome sequence of Corynebacterium casei LMG S-19264T (=DSM 44701T), isolated from a smear-ripened cheese.</title>
        <authorList>
            <consortium name="US DOE Joint Genome Institute (JGI-PGF)"/>
            <person name="Walter F."/>
            <person name="Albersmeier A."/>
            <person name="Kalinowski J."/>
            <person name="Ruckert C."/>
        </authorList>
    </citation>
    <scope>NUCLEOTIDE SEQUENCE</scope>
    <source>
        <strain evidence="3">CGMCC 4.7201</strain>
    </source>
</reference>
<evidence type="ECO:0000259" key="2">
    <source>
        <dbReference type="Pfam" id="PF13828"/>
    </source>
</evidence>
<feature type="transmembrane region" description="Helical" evidence="1">
    <location>
        <begin position="20"/>
        <end position="49"/>
    </location>
</feature>
<feature type="domain" description="DUF4190" evidence="2">
    <location>
        <begin position="20"/>
        <end position="79"/>
    </location>
</feature>
<keyword evidence="4" id="KW-1185">Reference proteome</keyword>
<dbReference type="PANTHER" id="PTHR40040:SF1">
    <property type="entry name" value="MEMBRANE PROTEIN"/>
    <property type="match status" value="1"/>
</dbReference>
<dbReference type="PANTHER" id="PTHR40040">
    <property type="entry name" value="SMALL HYDROPHOBIC PROTEIN-RELATED"/>
    <property type="match status" value="1"/>
</dbReference>
<dbReference type="Proteomes" id="UP000641932">
    <property type="component" value="Unassembled WGS sequence"/>
</dbReference>
<feature type="transmembrane region" description="Helical" evidence="1">
    <location>
        <begin position="61"/>
        <end position="81"/>
    </location>
</feature>
<organism evidence="3 4">
    <name type="scientific">Wenjunlia tyrosinilytica</name>
    <dbReference type="NCBI Taxonomy" id="1544741"/>
    <lineage>
        <taxon>Bacteria</taxon>
        <taxon>Bacillati</taxon>
        <taxon>Actinomycetota</taxon>
        <taxon>Actinomycetes</taxon>
        <taxon>Kitasatosporales</taxon>
        <taxon>Streptomycetaceae</taxon>
        <taxon>Wenjunlia</taxon>
    </lineage>
</organism>
<evidence type="ECO:0000256" key="1">
    <source>
        <dbReference type="SAM" id="Phobius"/>
    </source>
</evidence>
<dbReference type="InterPro" id="IPR055338">
    <property type="entry name" value="YqfX-like"/>
</dbReference>
<accession>A0A917ZDJ1</accession>
<proteinExistence type="predicted"/>
<protein>
    <recommendedName>
        <fullName evidence="2">DUF4190 domain-containing protein</fullName>
    </recommendedName>
</protein>
<keyword evidence="1" id="KW-1133">Transmembrane helix</keyword>
<name>A0A917ZDJ1_9ACTN</name>
<keyword evidence="1" id="KW-0812">Transmembrane</keyword>